<evidence type="ECO:0000259" key="1">
    <source>
        <dbReference type="PROSITE" id="PS51918"/>
    </source>
</evidence>
<dbReference type="Proteomes" id="UP001481872">
    <property type="component" value="Unassembled WGS sequence"/>
</dbReference>
<accession>A0ABV1J4L3</accession>
<sequence length="459" mass="52494">MIRIVNGTDSELHTFYELLRIYFPAYETSGELFLIIDTTAENKHVTLIIDDDQYENTFGGTDEYELKRKISAWIASEVDHPNKEPSLWGSLTGTRPIKFLQKHRRELGDAGVMKLLTKDYLIDPDVASLLMRIAKRESALIGENWGRGYSLYIHIPFCPTRCEYCSYPTISSDNKEAVRIYMDYLLKELSFVLNKMGTSPETIYIGGGTPTSIPVADLEKIFQELRHLTPKEFTLEAGRPKTITTELVDMIRDYPVTRISINPQTMVDRTLKAVKRPHSAEDILTAYELVRKKTDLQVNMDMILGLGDETVDDVDYTLNKLCALEPENITVHMLSLKNGSKLFENNSVFVKNTRSMESYAMGFLKEKGYHPYYLYRQKRILGNGANIGYAKDGTESIYNMVMMEEIHTVVGVGMSATTKLVDSRGNTIRKFSNFRNMRDYTDRFSEVLKKKAKYLGDVL</sequence>
<feature type="domain" description="Radical SAM core" evidence="1">
    <location>
        <begin position="143"/>
        <end position="370"/>
    </location>
</feature>
<reference evidence="2 3" key="1">
    <citation type="submission" date="2024-04" db="EMBL/GenBank/DDBJ databases">
        <title>Human intestinal bacterial collection.</title>
        <authorList>
            <person name="Pauvert C."/>
            <person name="Hitch T.C.A."/>
            <person name="Clavel T."/>
        </authorList>
    </citation>
    <scope>NUCLEOTIDE SEQUENCE [LARGE SCALE GENOMIC DNA]</scope>
    <source>
        <strain evidence="2 3">CLA-SR-H026</strain>
    </source>
</reference>
<dbReference type="SFLD" id="SFLDG01065">
    <property type="entry name" value="anaerobic_coproporphyrinogen-I"/>
    <property type="match status" value="1"/>
</dbReference>
<keyword evidence="3" id="KW-1185">Reference proteome</keyword>
<dbReference type="PANTHER" id="PTHR13932:SF1">
    <property type="entry name" value="OXYGEN-INDEPENDENT COPROPORPHYRINOGEN-III OXIDASE-LIKE PROTEIN HEMZ"/>
    <property type="match status" value="1"/>
</dbReference>
<dbReference type="EC" id="1.3.98.3" evidence="2"/>
<dbReference type="SFLD" id="SFLDS00029">
    <property type="entry name" value="Radical_SAM"/>
    <property type="match status" value="1"/>
</dbReference>
<gene>
    <name evidence="2" type="primary">hemZ</name>
    <name evidence="2" type="ORF">AAA081_02260</name>
</gene>
<evidence type="ECO:0000313" key="2">
    <source>
        <dbReference type="EMBL" id="MEQ3353128.1"/>
    </source>
</evidence>
<dbReference type="Pfam" id="PF04055">
    <property type="entry name" value="Radical_SAM"/>
    <property type="match status" value="1"/>
</dbReference>
<dbReference type="RefSeq" id="WP_349053541.1">
    <property type="nucleotide sequence ID" value="NZ_JBBNPS010000004.1"/>
</dbReference>
<dbReference type="InterPro" id="IPR006638">
    <property type="entry name" value="Elp3/MiaA/NifB-like_rSAM"/>
</dbReference>
<dbReference type="InterPro" id="IPR023995">
    <property type="entry name" value="HemZ"/>
</dbReference>
<comment type="caution">
    <text evidence="2">The sequence shown here is derived from an EMBL/GenBank/DDBJ whole genome shotgun (WGS) entry which is preliminary data.</text>
</comment>
<dbReference type="InterPro" id="IPR058240">
    <property type="entry name" value="rSAM_sf"/>
</dbReference>
<dbReference type="EMBL" id="JBBNPS010000004">
    <property type="protein sequence ID" value="MEQ3353128.1"/>
    <property type="molecule type" value="Genomic_DNA"/>
</dbReference>
<dbReference type="SMART" id="SM00729">
    <property type="entry name" value="Elp3"/>
    <property type="match status" value="1"/>
</dbReference>
<organism evidence="2 3">
    <name type="scientific">Aedoeadaptatus acetigenes</name>
    <dbReference type="NCBI Taxonomy" id="2981723"/>
    <lineage>
        <taxon>Bacteria</taxon>
        <taxon>Bacillati</taxon>
        <taxon>Bacillota</taxon>
        <taxon>Tissierellia</taxon>
        <taxon>Tissierellales</taxon>
        <taxon>Peptoniphilaceae</taxon>
        <taxon>Aedoeadaptatus</taxon>
    </lineage>
</organism>
<dbReference type="NCBIfam" id="TIGR03994">
    <property type="entry name" value="rSAM_HemZ"/>
    <property type="match status" value="1"/>
</dbReference>
<protein>
    <submittedName>
        <fullName evidence="2">Coproporphyrinogen dehydrogenase HemZ</fullName>
        <ecNumber evidence="2">1.3.98.3</ecNumber>
    </submittedName>
</protein>
<dbReference type="InterPro" id="IPR007197">
    <property type="entry name" value="rSAM"/>
</dbReference>
<dbReference type="SFLD" id="SFLDF00310">
    <property type="entry name" value="oxygen-independent_coproporphy"/>
    <property type="match status" value="1"/>
</dbReference>
<dbReference type="PANTHER" id="PTHR13932">
    <property type="entry name" value="COPROPORPHYRINIGEN III OXIDASE"/>
    <property type="match status" value="1"/>
</dbReference>
<evidence type="ECO:0000313" key="3">
    <source>
        <dbReference type="Proteomes" id="UP001481872"/>
    </source>
</evidence>
<dbReference type="CDD" id="cd01335">
    <property type="entry name" value="Radical_SAM"/>
    <property type="match status" value="1"/>
</dbReference>
<dbReference type="GO" id="GO:0051989">
    <property type="term" value="F:coproporphyrinogen dehydrogenase activity"/>
    <property type="evidence" value="ECO:0007669"/>
    <property type="project" value="UniProtKB-EC"/>
</dbReference>
<dbReference type="Gene3D" id="3.80.30.20">
    <property type="entry name" value="tm_1862 like domain"/>
    <property type="match status" value="1"/>
</dbReference>
<name>A0ABV1J4L3_9FIRM</name>
<keyword evidence="2" id="KW-0560">Oxidoreductase</keyword>
<dbReference type="PROSITE" id="PS51918">
    <property type="entry name" value="RADICAL_SAM"/>
    <property type="match status" value="1"/>
</dbReference>
<dbReference type="SFLD" id="SFLDG01082">
    <property type="entry name" value="B12-binding_domain_containing"/>
    <property type="match status" value="1"/>
</dbReference>
<proteinExistence type="predicted"/>
<dbReference type="InterPro" id="IPR023404">
    <property type="entry name" value="rSAM_horseshoe"/>
</dbReference>
<dbReference type="InterPro" id="IPR034505">
    <property type="entry name" value="Coproporphyrinogen-III_oxidase"/>
</dbReference>
<dbReference type="SUPFAM" id="SSF102114">
    <property type="entry name" value="Radical SAM enzymes"/>
    <property type="match status" value="1"/>
</dbReference>